<gene>
    <name evidence="1" type="ORF">KUTeg_024707</name>
</gene>
<protein>
    <recommendedName>
        <fullName evidence="3">Heat shock protein 70</fullName>
    </recommendedName>
</protein>
<dbReference type="Proteomes" id="UP001217089">
    <property type="component" value="Unassembled WGS sequence"/>
</dbReference>
<evidence type="ECO:0000313" key="1">
    <source>
        <dbReference type="EMBL" id="KAJ8298176.1"/>
    </source>
</evidence>
<dbReference type="PANTHER" id="PTHR14187">
    <property type="entry name" value="ALPHA KINASE/ELONGATION FACTOR 2 KINASE"/>
    <property type="match status" value="1"/>
</dbReference>
<reference evidence="1 2" key="1">
    <citation type="submission" date="2022-12" db="EMBL/GenBank/DDBJ databases">
        <title>Chromosome-level genome of Tegillarca granosa.</title>
        <authorList>
            <person name="Kim J."/>
        </authorList>
    </citation>
    <scope>NUCLEOTIDE SEQUENCE [LARGE SCALE GENOMIC DNA]</scope>
    <source>
        <strain evidence="1">Teg-2019</strain>
        <tissue evidence="1">Adductor muscle</tissue>
    </source>
</reference>
<dbReference type="EMBL" id="JARBDR010000923">
    <property type="protein sequence ID" value="KAJ8298176.1"/>
    <property type="molecule type" value="Genomic_DNA"/>
</dbReference>
<proteinExistence type="predicted"/>
<organism evidence="1 2">
    <name type="scientific">Tegillarca granosa</name>
    <name type="common">Malaysian cockle</name>
    <name type="synonym">Anadara granosa</name>
    <dbReference type="NCBI Taxonomy" id="220873"/>
    <lineage>
        <taxon>Eukaryota</taxon>
        <taxon>Metazoa</taxon>
        <taxon>Spiralia</taxon>
        <taxon>Lophotrochozoa</taxon>
        <taxon>Mollusca</taxon>
        <taxon>Bivalvia</taxon>
        <taxon>Autobranchia</taxon>
        <taxon>Pteriomorphia</taxon>
        <taxon>Arcoida</taxon>
        <taxon>Arcoidea</taxon>
        <taxon>Arcidae</taxon>
        <taxon>Tegillarca</taxon>
    </lineage>
</organism>
<evidence type="ECO:0008006" key="3">
    <source>
        <dbReference type="Google" id="ProtNLM"/>
    </source>
</evidence>
<dbReference type="PANTHER" id="PTHR14187:SF5">
    <property type="entry name" value="HEAT SHOCK 70 KDA PROTEIN 12A"/>
    <property type="match status" value="1"/>
</dbReference>
<evidence type="ECO:0000313" key="2">
    <source>
        <dbReference type="Proteomes" id="UP001217089"/>
    </source>
</evidence>
<dbReference type="InterPro" id="IPR043129">
    <property type="entry name" value="ATPase_NBD"/>
</dbReference>
<comment type="caution">
    <text evidence="1">The sequence shown here is derived from an EMBL/GenBank/DDBJ whole genome shotgun (WGS) entry which is preliminary data.</text>
</comment>
<dbReference type="SUPFAM" id="SSF53067">
    <property type="entry name" value="Actin-like ATPase domain"/>
    <property type="match status" value="1"/>
</dbReference>
<name>A0ABQ9DY48_TEGGR</name>
<accession>A0ABQ9DY48</accession>
<sequence>MRNVGRILLVGGYSECPLILKAFRDRFGEKRIINPYQAGLAVIKGAIYFGHKPDVICSRVLTYTYGTGKSPKFRDGIDPEELKFKDGKGNIRCRNVFLAIANTGDSIKLGEKVSKRYRVFEETETSISLRVFSSSDQDPKYTNSCTKLGVITVDLPPYTGRERDILVDFVFGLTEFMVETTDGKTGEKIRKYFNLSE</sequence>
<keyword evidence="2" id="KW-1185">Reference proteome</keyword>